<sequence length="168" mass="18476">MEVVVTGTLITDEKLDGGSWSHTAFAMRRRYHRPDPVRSSDAADNVTTDNQSGKPTPCRAQPPPVSKRRPLPRLPLDNYKIVLRPQGSLHLADLGSARLSEALCAAAEFNSPKVLHTNQMRIDPTNNTITVSRPDVNRAMAYLKVTQVKIADQSCVHGSVRPCTRQPG</sequence>
<dbReference type="Proteomes" id="UP000821866">
    <property type="component" value="Unassembled WGS sequence"/>
</dbReference>
<keyword evidence="3" id="KW-1185">Reference proteome</keyword>
<reference evidence="2" key="2">
    <citation type="submission" date="2021-09" db="EMBL/GenBank/DDBJ databases">
        <authorList>
            <person name="Jia N."/>
            <person name="Wang J."/>
            <person name="Shi W."/>
            <person name="Du L."/>
            <person name="Sun Y."/>
            <person name="Zhan W."/>
            <person name="Jiang J."/>
            <person name="Wang Q."/>
            <person name="Zhang B."/>
            <person name="Ji P."/>
            <person name="Sakyi L.B."/>
            <person name="Cui X."/>
            <person name="Yuan T."/>
            <person name="Jiang B."/>
            <person name="Yang W."/>
            <person name="Lam T.T.-Y."/>
            <person name="Chang Q."/>
            <person name="Ding S."/>
            <person name="Wang X."/>
            <person name="Zhu J."/>
            <person name="Ruan X."/>
            <person name="Zhao L."/>
            <person name="Wei J."/>
            <person name="Que T."/>
            <person name="Du C."/>
            <person name="Cheng J."/>
            <person name="Dai P."/>
            <person name="Han X."/>
            <person name="Huang E."/>
            <person name="Gao Y."/>
            <person name="Liu J."/>
            <person name="Shao H."/>
            <person name="Ye R."/>
            <person name="Li L."/>
            <person name="Wei W."/>
            <person name="Wang X."/>
            <person name="Wang C."/>
            <person name="Huo Q."/>
            <person name="Li W."/>
            <person name="Guo W."/>
            <person name="Chen H."/>
            <person name="Chen S."/>
            <person name="Zhou L."/>
            <person name="Zhou L."/>
            <person name="Ni X."/>
            <person name="Tian J."/>
            <person name="Zhou Y."/>
            <person name="Sheng Y."/>
            <person name="Liu T."/>
            <person name="Pan Y."/>
            <person name="Xia L."/>
            <person name="Li J."/>
            <person name="Zhao F."/>
            <person name="Cao W."/>
        </authorList>
    </citation>
    <scope>NUCLEOTIDE SEQUENCE</scope>
    <source>
        <strain evidence="2">Rmic-2018</strain>
        <tissue evidence="2">Larvae</tissue>
    </source>
</reference>
<comment type="caution">
    <text evidence="2">The sequence shown here is derived from an EMBL/GenBank/DDBJ whole genome shotgun (WGS) entry which is preliminary data.</text>
</comment>
<organism evidence="2 3">
    <name type="scientific">Rhipicephalus microplus</name>
    <name type="common">Cattle tick</name>
    <name type="synonym">Boophilus microplus</name>
    <dbReference type="NCBI Taxonomy" id="6941"/>
    <lineage>
        <taxon>Eukaryota</taxon>
        <taxon>Metazoa</taxon>
        <taxon>Ecdysozoa</taxon>
        <taxon>Arthropoda</taxon>
        <taxon>Chelicerata</taxon>
        <taxon>Arachnida</taxon>
        <taxon>Acari</taxon>
        <taxon>Parasitiformes</taxon>
        <taxon>Ixodida</taxon>
        <taxon>Ixodoidea</taxon>
        <taxon>Ixodidae</taxon>
        <taxon>Rhipicephalinae</taxon>
        <taxon>Rhipicephalus</taxon>
        <taxon>Boophilus</taxon>
    </lineage>
</organism>
<gene>
    <name evidence="2" type="ORF">HPB51_016584</name>
</gene>
<feature type="compositionally biased region" description="Polar residues" evidence="1">
    <location>
        <begin position="45"/>
        <end position="54"/>
    </location>
</feature>
<evidence type="ECO:0000313" key="2">
    <source>
        <dbReference type="EMBL" id="KAH8026165.1"/>
    </source>
</evidence>
<dbReference type="AlphaFoldDB" id="A0A9J6DV84"/>
<protein>
    <submittedName>
        <fullName evidence="2">Uncharacterized protein</fullName>
    </submittedName>
</protein>
<dbReference type="EMBL" id="JABSTU010000007">
    <property type="protein sequence ID" value="KAH8026165.1"/>
    <property type="molecule type" value="Genomic_DNA"/>
</dbReference>
<feature type="region of interest" description="Disordered" evidence="1">
    <location>
        <begin position="32"/>
        <end position="73"/>
    </location>
</feature>
<evidence type="ECO:0000256" key="1">
    <source>
        <dbReference type="SAM" id="MobiDB-lite"/>
    </source>
</evidence>
<accession>A0A9J6DV84</accession>
<evidence type="ECO:0000313" key="3">
    <source>
        <dbReference type="Proteomes" id="UP000821866"/>
    </source>
</evidence>
<proteinExistence type="predicted"/>
<reference evidence="2" key="1">
    <citation type="journal article" date="2020" name="Cell">
        <title>Large-Scale Comparative Analyses of Tick Genomes Elucidate Their Genetic Diversity and Vector Capacities.</title>
        <authorList>
            <consortium name="Tick Genome and Microbiome Consortium (TIGMIC)"/>
            <person name="Jia N."/>
            <person name="Wang J."/>
            <person name="Shi W."/>
            <person name="Du L."/>
            <person name="Sun Y."/>
            <person name="Zhan W."/>
            <person name="Jiang J.F."/>
            <person name="Wang Q."/>
            <person name="Zhang B."/>
            <person name="Ji P."/>
            <person name="Bell-Sakyi L."/>
            <person name="Cui X.M."/>
            <person name="Yuan T.T."/>
            <person name="Jiang B.G."/>
            <person name="Yang W.F."/>
            <person name="Lam T.T."/>
            <person name="Chang Q.C."/>
            <person name="Ding S.J."/>
            <person name="Wang X.J."/>
            <person name="Zhu J.G."/>
            <person name="Ruan X.D."/>
            <person name="Zhao L."/>
            <person name="Wei J.T."/>
            <person name="Ye R.Z."/>
            <person name="Que T.C."/>
            <person name="Du C.H."/>
            <person name="Zhou Y.H."/>
            <person name="Cheng J.X."/>
            <person name="Dai P.F."/>
            <person name="Guo W.B."/>
            <person name="Han X.H."/>
            <person name="Huang E.J."/>
            <person name="Li L.F."/>
            <person name="Wei W."/>
            <person name="Gao Y.C."/>
            <person name="Liu J.Z."/>
            <person name="Shao H.Z."/>
            <person name="Wang X."/>
            <person name="Wang C.C."/>
            <person name="Yang T.C."/>
            <person name="Huo Q.B."/>
            <person name="Li W."/>
            <person name="Chen H.Y."/>
            <person name="Chen S.E."/>
            <person name="Zhou L.G."/>
            <person name="Ni X.B."/>
            <person name="Tian J.H."/>
            <person name="Sheng Y."/>
            <person name="Liu T."/>
            <person name="Pan Y.S."/>
            <person name="Xia L.Y."/>
            <person name="Li J."/>
            <person name="Zhao F."/>
            <person name="Cao W.C."/>
        </authorList>
    </citation>
    <scope>NUCLEOTIDE SEQUENCE</scope>
    <source>
        <strain evidence="2">Rmic-2018</strain>
    </source>
</reference>
<name>A0A9J6DV84_RHIMP</name>